<dbReference type="GO" id="GO:0045505">
    <property type="term" value="F:dynein intermediate chain binding"/>
    <property type="evidence" value="ECO:0007669"/>
    <property type="project" value="InterPro"/>
</dbReference>
<organism evidence="4 5">
    <name type="scientific">Phytophthora palmivora</name>
    <dbReference type="NCBI Taxonomy" id="4796"/>
    <lineage>
        <taxon>Eukaryota</taxon>
        <taxon>Sar</taxon>
        <taxon>Stramenopiles</taxon>
        <taxon>Oomycota</taxon>
        <taxon>Peronosporomycetes</taxon>
        <taxon>Peronosporales</taxon>
        <taxon>Peronosporaceae</taxon>
        <taxon>Phytophthora</taxon>
    </lineage>
</organism>
<dbReference type="Pfam" id="PF12780">
    <property type="entry name" value="AAA_8"/>
    <property type="match status" value="1"/>
</dbReference>
<dbReference type="Proteomes" id="UP000237271">
    <property type="component" value="Unassembled WGS sequence"/>
</dbReference>
<evidence type="ECO:0000313" key="4">
    <source>
        <dbReference type="EMBL" id="POM79825.1"/>
    </source>
</evidence>
<evidence type="ECO:0000259" key="3">
    <source>
        <dbReference type="Pfam" id="PF12780"/>
    </source>
</evidence>
<feature type="domain" description="Dynein heavy chain AAA module D4" evidence="3">
    <location>
        <begin position="55"/>
        <end position="210"/>
    </location>
</feature>
<dbReference type="PANTHER" id="PTHR46961:SF4">
    <property type="entry name" value="DYNEIN HEAVY CHAIN LINKER DOMAIN-CONTAINING PROTEIN"/>
    <property type="match status" value="1"/>
</dbReference>
<dbReference type="InterPro" id="IPR026983">
    <property type="entry name" value="DHC"/>
</dbReference>
<comment type="caution">
    <text evidence="4">The sequence shown here is derived from an EMBL/GenBank/DDBJ whole genome shotgun (WGS) entry which is preliminary data.</text>
</comment>
<evidence type="ECO:0000313" key="5">
    <source>
        <dbReference type="Proteomes" id="UP000237271"/>
    </source>
</evidence>
<dbReference type="Gene3D" id="1.10.287.2610">
    <property type="match status" value="1"/>
</dbReference>
<name>A0A2P4YPS8_9STRA</name>
<dbReference type="InterPro" id="IPR027417">
    <property type="entry name" value="P-loop_NTPase"/>
</dbReference>
<protein>
    <submittedName>
        <fullName evidence="4">Dynein heavy chain</fullName>
    </submittedName>
</protein>
<dbReference type="GO" id="GO:0051959">
    <property type="term" value="F:dynein light intermediate chain binding"/>
    <property type="evidence" value="ECO:0007669"/>
    <property type="project" value="InterPro"/>
</dbReference>
<dbReference type="Gene3D" id="3.40.50.300">
    <property type="entry name" value="P-loop containing nucleotide triphosphate hydrolases"/>
    <property type="match status" value="1"/>
</dbReference>
<proteinExistence type="predicted"/>
<keyword evidence="1" id="KW-0175">Coiled coil</keyword>
<dbReference type="Pfam" id="PF12777">
    <property type="entry name" value="MT"/>
    <property type="match status" value="1"/>
</dbReference>
<keyword evidence="5" id="KW-1185">Reference proteome</keyword>
<accession>A0A2P4YPS8</accession>
<dbReference type="OrthoDB" id="424310at2759"/>
<dbReference type="GO" id="GO:0007018">
    <property type="term" value="P:microtubule-based movement"/>
    <property type="evidence" value="ECO:0007669"/>
    <property type="project" value="InterPro"/>
</dbReference>
<dbReference type="EMBL" id="NCKW01000979">
    <property type="protein sequence ID" value="POM79825.1"/>
    <property type="molecule type" value="Genomic_DNA"/>
</dbReference>
<dbReference type="SUPFAM" id="SSF52540">
    <property type="entry name" value="P-loop containing nucleoside triphosphate hydrolases"/>
    <property type="match status" value="1"/>
</dbReference>
<dbReference type="AlphaFoldDB" id="A0A2P4YPS8"/>
<dbReference type="PANTHER" id="PTHR46961">
    <property type="entry name" value="DYNEIN HEAVY CHAIN 1, AXONEMAL-LIKE PROTEIN"/>
    <property type="match status" value="1"/>
</dbReference>
<feature type="coiled-coil region" evidence="1">
    <location>
        <begin position="349"/>
        <end position="393"/>
    </location>
</feature>
<dbReference type="GO" id="GO:0030286">
    <property type="term" value="C:dynein complex"/>
    <property type="evidence" value="ECO:0007669"/>
    <property type="project" value="InterPro"/>
</dbReference>
<dbReference type="InterPro" id="IPR024317">
    <property type="entry name" value="Dynein_heavy_chain_D4_dom"/>
</dbReference>
<reference evidence="4 5" key="1">
    <citation type="journal article" date="2017" name="Genome Biol. Evol.">
        <title>Phytophthora megakarya and P. palmivora, closely related causal agents of cacao black pod rot, underwent increases in genome sizes and gene numbers by different mechanisms.</title>
        <authorList>
            <person name="Ali S.S."/>
            <person name="Shao J."/>
            <person name="Lary D.J."/>
            <person name="Kronmiller B."/>
            <person name="Shen D."/>
            <person name="Strem M.D."/>
            <person name="Amoako-Attah I."/>
            <person name="Akrofi A.Y."/>
            <person name="Begoude B.A."/>
            <person name="Ten Hoopen G.M."/>
            <person name="Coulibaly K."/>
            <person name="Kebe B.I."/>
            <person name="Melnick R.L."/>
            <person name="Guiltinan M.J."/>
            <person name="Tyler B.M."/>
            <person name="Meinhardt L.W."/>
            <person name="Bailey B.A."/>
        </authorList>
    </citation>
    <scope>NUCLEOTIDE SEQUENCE [LARGE SCALE GENOMIC DNA]</scope>
    <source>
        <strain evidence="5">sbr112.9</strain>
    </source>
</reference>
<gene>
    <name evidence="4" type="ORF">PHPALM_2416</name>
</gene>
<dbReference type="InterPro" id="IPR024743">
    <property type="entry name" value="Dynein_HC_stalk"/>
</dbReference>
<sequence length="411" mass="46160">MRNLFFGDYIDPDASPRLYKEVDVRLDTDFDGIAQLIQCLDGYLTEYNGISRKPMNLVMFLFAIEHLSRIVRVLNMPGGNALLVGVGGSGRQSLTRLSAFIVDFELKQIEISKNYTMTEWREDMKDVLRMAGTGARPLVFLFSDTQIKYDGFVEDINNMLNSGEIPNLFPYDERVGICEAVRPHVKEKFGKTVGDNMNQTQLYAFFLQRAECEQQKASVEADLAEAIPALEEALKALDTIKPSEINEVKAMSNPPAGVKLVCEGVCVMLGIKPARIPDPQDPSKRIMDYWGPSQKMLSDPTFITTLKKFDKDNLDPKTMKIVVSKYIADENFSPEKAEKASKAAAGLSEEQLAEVMQKLNEKLSQLKEVEDGLAELQKQFDSATKQKENLEYQVDLTGKKLVRASTLIEID</sequence>
<evidence type="ECO:0000259" key="2">
    <source>
        <dbReference type="Pfam" id="PF12777"/>
    </source>
</evidence>
<evidence type="ECO:0000256" key="1">
    <source>
        <dbReference type="SAM" id="Coils"/>
    </source>
</evidence>
<feature type="domain" description="Dynein heavy chain coiled coil stalk" evidence="2">
    <location>
        <begin position="211"/>
        <end position="348"/>
    </location>
</feature>